<keyword evidence="2" id="KW-1185">Reference proteome</keyword>
<sequence length="247" mass="27800">MTNDLRRQIAPVFGPLALLERFFAAAETAADDLGILLTIEQDFDALLAFNQTQRESWYPLTPMYDPRLNRLTPENSFWISGRDSRGDIVATQCARFYDWRGTDFKAEFESLRLAYAEPATCAAPSAAQVTGPVVFSGAGWYRPDYRGKGLSSLLPRISRALALTRWDTDFTYSFIEPKLVEKGIAARYGYTNIEPGIEWLNSFRGSCAFCLLWMPRDQLLADMQVWLGGRAEADEPSLPDRQSVDTG</sequence>
<evidence type="ECO:0000313" key="1">
    <source>
        <dbReference type="EMBL" id="NIA68698.1"/>
    </source>
</evidence>
<protein>
    <submittedName>
        <fullName evidence="1">Uncharacterized protein</fullName>
    </submittedName>
</protein>
<name>A0A967CBY9_9PROT</name>
<accession>A0A967CBY9</accession>
<proteinExistence type="predicted"/>
<reference evidence="1" key="1">
    <citation type="submission" date="2020-03" db="EMBL/GenBank/DDBJ databases">
        <title>Genome of Pelagibius litoralis DSM 21314T.</title>
        <authorList>
            <person name="Wang G."/>
        </authorList>
    </citation>
    <scope>NUCLEOTIDE SEQUENCE</scope>
    <source>
        <strain evidence="1">DSM 21314</strain>
    </source>
</reference>
<dbReference type="Proteomes" id="UP000761264">
    <property type="component" value="Unassembled WGS sequence"/>
</dbReference>
<dbReference type="AlphaFoldDB" id="A0A967CBY9"/>
<organism evidence="1 2">
    <name type="scientific">Pelagibius litoralis</name>
    <dbReference type="NCBI Taxonomy" id="374515"/>
    <lineage>
        <taxon>Bacteria</taxon>
        <taxon>Pseudomonadati</taxon>
        <taxon>Pseudomonadota</taxon>
        <taxon>Alphaproteobacteria</taxon>
        <taxon>Rhodospirillales</taxon>
        <taxon>Rhodovibrionaceae</taxon>
        <taxon>Pelagibius</taxon>
    </lineage>
</organism>
<gene>
    <name evidence="1" type="ORF">HBA54_08850</name>
</gene>
<dbReference type="EMBL" id="JAAQPH010000005">
    <property type="protein sequence ID" value="NIA68698.1"/>
    <property type="molecule type" value="Genomic_DNA"/>
</dbReference>
<evidence type="ECO:0000313" key="2">
    <source>
        <dbReference type="Proteomes" id="UP000761264"/>
    </source>
</evidence>
<comment type="caution">
    <text evidence="1">The sequence shown here is derived from an EMBL/GenBank/DDBJ whole genome shotgun (WGS) entry which is preliminary data.</text>
</comment>